<feature type="transmembrane region" description="Helical" evidence="1">
    <location>
        <begin position="24"/>
        <end position="44"/>
    </location>
</feature>
<name>A0A5R9BGB1_9MICC</name>
<reference evidence="2 3" key="1">
    <citation type="submission" date="2019-05" db="EMBL/GenBank/DDBJ databases">
        <title>Nesterenkonia sp. GY074 isolated from the Southern Atlantic Ocean.</title>
        <authorList>
            <person name="Zhang G."/>
        </authorList>
    </citation>
    <scope>NUCLEOTIDE SEQUENCE [LARGE SCALE GENOMIC DNA]</scope>
    <source>
        <strain evidence="2 3">GY074</strain>
    </source>
</reference>
<organism evidence="2 3">
    <name type="scientific">Nesterenkonia salmonea</name>
    <dbReference type="NCBI Taxonomy" id="1804987"/>
    <lineage>
        <taxon>Bacteria</taxon>
        <taxon>Bacillati</taxon>
        <taxon>Actinomycetota</taxon>
        <taxon>Actinomycetes</taxon>
        <taxon>Micrococcales</taxon>
        <taxon>Micrococcaceae</taxon>
        <taxon>Nesterenkonia</taxon>
    </lineage>
</organism>
<keyword evidence="3" id="KW-1185">Reference proteome</keyword>
<keyword evidence="1" id="KW-0472">Membrane</keyword>
<keyword evidence="1" id="KW-0812">Transmembrane</keyword>
<comment type="caution">
    <text evidence="2">The sequence shown here is derived from an EMBL/GenBank/DDBJ whole genome shotgun (WGS) entry which is preliminary data.</text>
</comment>
<sequence length="207" mass="23049">MVNVNDERPVQITPSQAQRLRTPMMGMIITMVVLSGILAVFWFLNPEPDVTYSRDEDVHEAAAWTDDVTDYSPIAPDVPEGWTANYARWETRTEQGVEVWEAGYTTPDVNFLGFAQTDHANPAWVNAETNMAPATGSITADGMTLETREEGDRRYYVLDAEENSIDGTTVVISTDTQDAEFQDGLDAILDSIGREIPEHDDAEENDD</sequence>
<dbReference type="Proteomes" id="UP000310458">
    <property type="component" value="Unassembled WGS sequence"/>
</dbReference>
<dbReference type="EMBL" id="VAVZ01000005">
    <property type="protein sequence ID" value="TLP99524.1"/>
    <property type="molecule type" value="Genomic_DNA"/>
</dbReference>
<evidence type="ECO:0000256" key="1">
    <source>
        <dbReference type="SAM" id="Phobius"/>
    </source>
</evidence>
<accession>A0A5R9BGB1</accession>
<evidence type="ECO:0000313" key="2">
    <source>
        <dbReference type="EMBL" id="TLP99524.1"/>
    </source>
</evidence>
<dbReference type="Pfam" id="PF14030">
    <property type="entry name" value="DUF4245"/>
    <property type="match status" value="1"/>
</dbReference>
<dbReference type="AlphaFoldDB" id="A0A5R9BGB1"/>
<dbReference type="OrthoDB" id="4801970at2"/>
<gene>
    <name evidence="2" type="ORF">FEF26_02625</name>
</gene>
<protein>
    <submittedName>
        <fullName evidence="2">DUF4245 domain-containing protein</fullName>
    </submittedName>
</protein>
<proteinExistence type="predicted"/>
<dbReference type="InterPro" id="IPR025339">
    <property type="entry name" value="DUF4245"/>
</dbReference>
<dbReference type="RefSeq" id="WP_138251990.1">
    <property type="nucleotide sequence ID" value="NZ_VAVZ01000005.1"/>
</dbReference>
<keyword evidence="1" id="KW-1133">Transmembrane helix</keyword>
<evidence type="ECO:0000313" key="3">
    <source>
        <dbReference type="Proteomes" id="UP000310458"/>
    </source>
</evidence>